<dbReference type="EMBL" id="UINC01177042">
    <property type="protein sequence ID" value="SVD84461.1"/>
    <property type="molecule type" value="Genomic_DNA"/>
</dbReference>
<dbReference type="InterPro" id="IPR011933">
    <property type="entry name" value="Double_TM_dom"/>
</dbReference>
<proteinExistence type="predicted"/>
<keyword evidence="1" id="KW-0472">Membrane</keyword>
<sequence>MEFGQPYFLLLLLILPILTLWYIKKGHALEATVRFSNLDLIPKNVIRNGQIRNILFVIGRLLIMFLIILALARPRLSDTIWETKTEIIDILLVI</sequence>
<dbReference type="Pfam" id="PF07584">
    <property type="entry name" value="BatA"/>
    <property type="match status" value="1"/>
</dbReference>
<feature type="domain" description="Aerotolerance regulator N-terminal" evidence="2">
    <location>
        <begin position="1"/>
        <end position="74"/>
    </location>
</feature>
<feature type="non-terminal residue" evidence="3">
    <location>
        <position position="1"/>
    </location>
</feature>
<dbReference type="NCBIfam" id="TIGR02226">
    <property type="entry name" value="two_anch"/>
    <property type="match status" value="1"/>
</dbReference>
<evidence type="ECO:0000259" key="2">
    <source>
        <dbReference type="Pfam" id="PF07584"/>
    </source>
</evidence>
<protein>
    <recommendedName>
        <fullName evidence="2">Aerotolerance regulator N-terminal domain-containing protein</fullName>
    </recommendedName>
</protein>
<keyword evidence="1" id="KW-1133">Transmembrane helix</keyword>
<name>A0A382YN71_9ZZZZ</name>
<dbReference type="InterPro" id="IPR024163">
    <property type="entry name" value="Aerotolerance_reg_N"/>
</dbReference>
<accession>A0A382YN71</accession>
<feature type="transmembrane region" description="Helical" evidence="1">
    <location>
        <begin position="6"/>
        <end position="23"/>
    </location>
</feature>
<reference evidence="3" key="1">
    <citation type="submission" date="2018-05" db="EMBL/GenBank/DDBJ databases">
        <authorList>
            <person name="Lanie J.A."/>
            <person name="Ng W.-L."/>
            <person name="Kazmierczak K.M."/>
            <person name="Andrzejewski T.M."/>
            <person name="Davidsen T.M."/>
            <person name="Wayne K.J."/>
            <person name="Tettelin H."/>
            <person name="Glass J.I."/>
            <person name="Rusch D."/>
            <person name="Podicherti R."/>
            <person name="Tsui H.-C.T."/>
            <person name="Winkler M.E."/>
        </authorList>
    </citation>
    <scope>NUCLEOTIDE SEQUENCE</scope>
</reference>
<keyword evidence="1" id="KW-0812">Transmembrane</keyword>
<evidence type="ECO:0000256" key="1">
    <source>
        <dbReference type="SAM" id="Phobius"/>
    </source>
</evidence>
<organism evidence="3">
    <name type="scientific">marine metagenome</name>
    <dbReference type="NCBI Taxonomy" id="408172"/>
    <lineage>
        <taxon>unclassified sequences</taxon>
        <taxon>metagenomes</taxon>
        <taxon>ecological metagenomes</taxon>
    </lineage>
</organism>
<evidence type="ECO:0000313" key="3">
    <source>
        <dbReference type="EMBL" id="SVD84461.1"/>
    </source>
</evidence>
<feature type="non-terminal residue" evidence="3">
    <location>
        <position position="94"/>
    </location>
</feature>
<dbReference type="AlphaFoldDB" id="A0A382YN71"/>
<gene>
    <name evidence="3" type="ORF">METZ01_LOCUS437315</name>
</gene>
<feature type="transmembrane region" description="Helical" evidence="1">
    <location>
        <begin position="53"/>
        <end position="72"/>
    </location>
</feature>